<accession>A0A975CG23</accession>
<evidence type="ECO:0000313" key="4">
    <source>
        <dbReference type="EMBL" id="QTD44212.1"/>
    </source>
</evidence>
<dbReference type="GO" id="GO:0015074">
    <property type="term" value="P:DNA integration"/>
    <property type="evidence" value="ECO:0007669"/>
    <property type="project" value="InterPro"/>
</dbReference>
<dbReference type="GO" id="GO:0006310">
    <property type="term" value="P:DNA recombination"/>
    <property type="evidence" value="ECO:0007669"/>
    <property type="project" value="UniProtKB-KW"/>
</dbReference>
<dbReference type="Pfam" id="PF20172">
    <property type="entry name" value="DUF6538"/>
    <property type="match status" value="1"/>
</dbReference>
<dbReference type="KEGG" id="otd:J1M35_13900"/>
<evidence type="ECO:0000313" key="5">
    <source>
        <dbReference type="Proteomes" id="UP000663903"/>
    </source>
</evidence>
<evidence type="ECO:0000256" key="2">
    <source>
        <dbReference type="ARBA" id="ARBA00023172"/>
    </source>
</evidence>
<keyword evidence="2" id="KW-0233">DNA recombination</keyword>
<feature type="domain" description="Tyr recombinase" evidence="3">
    <location>
        <begin position="345"/>
        <end position="550"/>
    </location>
</feature>
<evidence type="ECO:0000256" key="1">
    <source>
        <dbReference type="ARBA" id="ARBA00023125"/>
    </source>
</evidence>
<proteinExistence type="predicted"/>
<name>A0A975CG23_9BURK</name>
<dbReference type="Proteomes" id="UP000663903">
    <property type="component" value="Chromosome"/>
</dbReference>
<protein>
    <submittedName>
        <fullName evidence="4">Site-specific integrase</fullName>
    </submittedName>
</protein>
<dbReference type="InterPro" id="IPR011010">
    <property type="entry name" value="DNA_brk_join_enz"/>
</dbReference>
<dbReference type="Gene3D" id="1.10.443.10">
    <property type="entry name" value="Intergrase catalytic core"/>
    <property type="match status" value="1"/>
</dbReference>
<dbReference type="InterPro" id="IPR010998">
    <property type="entry name" value="Integrase_recombinase_N"/>
</dbReference>
<dbReference type="InterPro" id="IPR025269">
    <property type="entry name" value="SAM-like_dom"/>
</dbReference>
<evidence type="ECO:0000259" key="3">
    <source>
        <dbReference type="PROSITE" id="PS51898"/>
    </source>
</evidence>
<reference evidence="4" key="1">
    <citation type="submission" date="2021-03" db="EMBL/GenBank/DDBJ databases">
        <title>Ottowia sp. 27C isolated from the cloaca of a Giant Asian pond turtle (Heosemys grandis).</title>
        <authorList>
            <person name="Spergser J."/>
            <person name="Busse H.-J."/>
        </authorList>
    </citation>
    <scope>NUCLEOTIDE SEQUENCE</scope>
    <source>
        <strain evidence="4">27C</strain>
    </source>
</reference>
<dbReference type="InterPro" id="IPR013762">
    <property type="entry name" value="Integrase-like_cat_sf"/>
</dbReference>
<dbReference type="AlphaFoldDB" id="A0A975CG23"/>
<organism evidence="4 5">
    <name type="scientific">Ottowia testudinis</name>
    <dbReference type="NCBI Taxonomy" id="2816950"/>
    <lineage>
        <taxon>Bacteria</taxon>
        <taxon>Pseudomonadati</taxon>
        <taxon>Pseudomonadota</taxon>
        <taxon>Betaproteobacteria</taxon>
        <taxon>Burkholderiales</taxon>
        <taxon>Comamonadaceae</taxon>
        <taxon>Ottowia</taxon>
    </lineage>
</organism>
<dbReference type="PROSITE" id="PS51898">
    <property type="entry name" value="TYR_RECOMBINASE"/>
    <property type="match status" value="1"/>
</dbReference>
<keyword evidence="1" id="KW-0238">DNA-binding</keyword>
<sequence>MAKPVGLNKRGNRYYLRVIIPDDLSGLYGGKAGVNPALGTADRAEAHIRGHALRARWEAEFAAKRRTLSPDPLPSVTPELAATLAARIRHRVLLDDDRLRSDPLLRADLRHYRAAAKTRQANPLAIIEWAPPDAPEDADGLSGATADELTAMADTNAAIDGDAAVNMAARNLAAVMPLVKAEALALGLSFDVAAPGARDALLACLGAYRKAWHEVTQRDAGSVVDTPPMPVAARAPAPASVKTLRDVYERWKVSGDTPKGADNLASVDRALRKFEGQHPNLSLNAITRDMGDQYRSWIRTQFNTPKTARDSLDRVKSLMNYAAETLQWTDRNAWRGLSIKATTTNKRRPWREDELTALFAAPVFTRYELPEDAKAGRDGAYWVPLLGIFTGARPGELCQLRVADVLEVEGVPCIRITDDGEGQADKSVKTAAGHRMVPLNSELIRLGFLGYVAAMRAAGHDGLWPQMMIRADRKSDYFGRWFGTLKASVGLPKAGYPDFYCFRHTVRPLMRRAGFSEETQDRVTGHESRGSVGTVVYGHWGVADLRPAVEAIRFPFLSLPVVSPHAGAG</sequence>
<dbReference type="RefSeq" id="WP_208007770.1">
    <property type="nucleotide sequence ID" value="NZ_CP071796.1"/>
</dbReference>
<dbReference type="CDD" id="cd01184">
    <property type="entry name" value="INT_C_like_1"/>
    <property type="match status" value="1"/>
</dbReference>
<keyword evidence="5" id="KW-1185">Reference proteome</keyword>
<dbReference type="InterPro" id="IPR046668">
    <property type="entry name" value="DUF6538"/>
</dbReference>
<dbReference type="Pfam" id="PF13102">
    <property type="entry name" value="Phage_int_SAM_5"/>
    <property type="match status" value="1"/>
</dbReference>
<dbReference type="SUPFAM" id="SSF56349">
    <property type="entry name" value="DNA breaking-rejoining enzymes"/>
    <property type="match status" value="1"/>
</dbReference>
<dbReference type="EMBL" id="CP071796">
    <property type="protein sequence ID" value="QTD44212.1"/>
    <property type="molecule type" value="Genomic_DNA"/>
</dbReference>
<dbReference type="GO" id="GO:0003677">
    <property type="term" value="F:DNA binding"/>
    <property type="evidence" value="ECO:0007669"/>
    <property type="project" value="UniProtKB-KW"/>
</dbReference>
<dbReference type="InterPro" id="IPR002104">
    <property type="entry name" value="Integrase_catalytic"/>
</dbReference>
<gene>
    <name evidence="4" type="ORF">J1M35_13900</name>
</gene>
<dbReference type="Gene3D" id="1.10.150.130">
    <property type="match status" value="1"/>
</dbReference>